<name>A0ABS4K7N9_9CLOT</name>
<dbReference type="PANTHER" id="PTHR44591:SF14">
    <property type="entry name" value="PROTEIN PILG"/>
    <property type="match status" value="1"/>
</dbReference>
<protein>
    <recommendedName>
        <fullName evidence="1">Stage 0 sporulation protein A homolog</fullName>
    </recommendedName>
</protein>
<keyword evidence="3" id="KW-0902">Two-component regulatory system</keyword>
<comment type="caution">
    <text evidence="7">The sequence shown here is derived from an EMBL/GenBank/DDBJ whole genome shotgun (WGS) entry which is preliminary data.</text>
</comment>
<dbReference type="RefSeq" id="WP_021285256.1">
    <property type="nucleotide sequence ID" value="NZ_JAGGLL010000018.1"/>
</dbReference>
<dbReference type="PANTHER" id="PTHR44591">
    <property type="entry name" value="STRESS RESPONSE REGULATOR PROTEIN 1"/>
    <property type="match status" value="1"/>
</dbReference>
<dbReference type="InterPro" id="IPR011006">
    <property type="entry name" value="CheY-like_superfamily"/>
</dbReference>
<sequence>MEKTFLIIDDDINIRKMLGIIIKKNNLGRVICELDSGEHGVQEILFYNPSIVLIDLLMPVKDGIEVINSATKMGYKGKFIMISQVEDEALVSRAYESGIKFFIGKPINNIEVIKVIKGVCENIDLENSLNLIKDAVFNLKDSGTNTIEQLDIDKKITSIFTDIGISAVIGSNDLRKIIYKILEIRRKDPSSNYALQSIYEEIVEEESKESTLANKKALEQRVRRTIQKAFTTIAELGCEDYSNSIFTEYSTLLFDFKQIRQEIRHINNSSEDPGKISVKKFIEGIITKVS</sequence>
<dbReference type="Pfam" id="PF00072">
    <property type="entry name" value="Response_reg"/>
    <property type="match status" value="1"/>
</dbReference>
<accession>A0ABS4K7N9</accession>
<comment type="function">
    <text evidence="4">May play the central regulatory role in sporulation. It may be an element of the effector pathway responsible for the activation of sporulation genes in response to nutritional stress. Spo0A may act in concert with spo0H (a sigma factor) to control the expression of some genes that are critical to the sporulation process.</text>
</comment>
<gene>
    <name evidence="7" type="ORF">J2Z44_002462</name>
</gene>
<dbReference type="InterPro" id="IPR050595">
    <property type="entry name" value="Bact_response_regulator"/>
</dbReference>
<dbReference type="InterPro" id="IPR013972">
    <property type="entry name" value="YcbB"/>
</dbReference>
<evidence type="ECO:0000256" key="5">
    <source>
        <dbReference type="PROSITE-ProRule" id="PRU00169"/>
    </source>
</evidence>
<evidence type="ECO:0000313" key="7">
    <source>
        <dbReference type="EMBL" id="MBP2022639.1"/>
    </source>
</evidence>
<dbReference type="Pfam" id="PF08664">
    <property type="entry name" value="YcbB"/>
    <property type="match status" value="1"/>
</dbReference>
<evidence type="ECO:0000259" key="6">
    <source>
        <dbReference type="PROSITE" id="PS50110"/>
    </source>
</evidence>
<evidence type="ECO:0000256" key="3">
    <source>
        <dbReference type="ARBA" id="ARBA00023012"/>
    </source>
</evidence>
<feature type="modified residue" description="4-aspartylphosphate" evidence="5">
    <location>
        <position position="55"/>
    </location>
</feature>
<evidence type="ECO:0000256" key="4">
    <source>
        <dbReference type="ARBA" id="ARBA00024867"/>
    </source>
</evidence>
<feature type="domain" description="Response regulatory" evidence="6">
    <location>
        <begin position="4"/>
        <end position="120"/>
    </location>
</feature>
<reference evidence="7 8" key="1">
    <citation type="submission" date="2021-03" db="EMBL/GenBank/DDBJ databases">
        <title>Genomic Encyclopedia of Type Strains, Phase IV (KMG-IV): sequencing the most valuable type-strain genomes for metagenomic binning, comparative biology and taxonomic classification.</title>
        <authorList>
            <person name="Goeker M."/>
        </authorList>
    </citation>
    <scope>NUCLEOTIDE SEQUENCE [LARGE SCALE GENOMIC DNA]</scope>
    <source>
        <strain evidence="7 8">DSM 28650</strain>
    </source>
</reference>
<proteinExistence type="predicted"/>
<keyword evidence="8" id="KW-1185">Reference proteome</keyword>
<evidence type="ECO:0000256" key="2">
    <source>
        <dbReference type="ARBA" id="ARBA00022553"/>
    </source>
</evidence>
<dbReference type="Gene3D" id="3.40.50.2300">
    <property type="match status" value="1"/>
</dbReference>
<dbReference type="SUPFAM" id="SSF52172">
    <property type="entry name" value="CheY-like"/>
    <property type="match status" value="1"/>
</dbReference>
<keyword evidence="2 5" id="KW-0597">Phosphoprotein</keyword>
<dbReference type="Proteomes" id="UP001519308">
    <property type="component" value="Unassembled WGS sequence"/>
</dbReference>
<dbReference type="InterPro" id="IPR001789">
    <property type="entry name" value="Sig_transdc_resp-reg_receiver"/>
</dbReference>
<dbReference type="PROSITE" id="PS50110">
    <property type="entry name" value="RESPONSE_REGULATORY"/>
    <property type="match status" value="1"/>
</dbReference>
<dbReference type="SMART" id="SM00448">
    <property type="entry name" value="REC"/>
    <property type="match status" value="1"/>
</dbReference>
<organism evidence="7 8">
    <name type="scientific">Clostridium punense</name>
    <dbReference type="NCBI Taxonomy" id="1054297"/>
    <lineage>
        <taxon>Bacteria</taxon>
        <taxon>Bacillati</taxon>
        <taxon>Bacillota</taxon>
        <taxon>Clostridia</taxon>
        <taxon>Eubacteriales</taxon>
        <taxon>Clostridiaceae</taxon>
        <taxon>Clostridium</taxon>
    </lineage>
</organism>
<dbReference type="EMBL" id="JAGGLL010000018">
    <property type="protein sequence ID" value="MBP2022639.1"/>
    <property type="molecule type" value="Genomic_DNA"/>
</dbReference>
<evidence type="ECO:0000256" key="1">
    <source>
        <dbReference type="ARBA" id="ARBA00018672"/>
    </source>
</evidence>
<evidence type="ECO:0000313" key="8">
    <source>
        <dbReference type="Proteomes" id="UP001519308"/>
    </source>
</evidence>